<accession>A0A556V6J1</accession>
<proteinExistence type="predicted"/>
<evidence type="ECO:0000313" key="3">
    <source>
        <dbReference type="Proteomes" id="UP000319801"/>
    </source>
</evidence>
<dbReference type="EMBL" id="VCAZ01000133">
    <property type="protein sequence ID" value="TSW48758.1"/>
    <property type="molecule type" value="Genomic_DNA"/>
</dbReference>
<sequence>MVYERVCVCGGLGSLGRGRTVRVRSSKEFSGSSSVLQFHTEERLSSERSSPSVQSAHLHQIPRRLEGRGGL</sequence>
<evidence type="ECO:0000313" key="2">
    <source>
        <dbReference type="EMBL" id="TSW48758.1"/>
    </source>
</evidence>
<comment type="caution">
    <text evidence="2">The sequence shown here is derived from an EMBL/GenBank/DDBJ whole genome shotgun (WGS) entry which is preliminary data.</text>
</comment>
<dbReference type="Proteomes" id="UP000319801">
    <property type="component" value="Unassembled WGS sequence"/>
</dbReference>
<protein>
    <submittedName>
        <fullName evidence="2">Uncharacterized protein</fullName>
    </submittedName>
</protein>
<evidence type="ECO:0000256" key="1">
    <source>
        <dbReference type="SAM" id="MobiDB-lite"/>
    </source>
</evidence>
<organism evidence="2 3">
    <name type="scientific">Bagarius yarrelli</name>
    <name type="common">Goonch</name>
    <name type="synonym">Bagrus yarrelli</name>
    <dbReference type="NCBI Taxonomy" id="175774"/>
    <lineage>
        <taxon>Eukaryota</taxon>
        <taxon>Metazoa</taxon>
        <taxon>Chordata</taxon>
        <taxon>Craniata</taxon>
        <taxon>Vertebrata</taxon>
        <taxon>Euteleostomi</taxon>
        <taxon>Actinopterygii</taxon>
        <taxon>Neopterygii</taxon>
        <taxon>Teleostei</taxon>
        <taxon>Ostariophysi</taxon>
        <taxon>Siluriformes</taxon>
        <taxon>Sisoridae</taxon>
        <taxon>Sisorinae</taxon>
        <taxon>Bagarius</taxon>
    </lineage>
</organism>
<keyword evidence="3" id="KW-1185">Reference proteome</keyword>
<dbReference type="AlphaFoldDB" id="A0A556V6J1"/>
<reference evidence="2 3" key="1">
    <citation type="journal article" date="2019" name="Genome Biol. Evol.">
        <title>Whole-Genome Sequencing of the Giant Devil Catfish, Bagarius yarrelli.</title>
        <authorList>
            <person name="Jiang W."/>
            <person name="Lv Y."/>
            <person name="Cheng L."/>
            <person name="Yang K."/>
            <person name="Chao B."/>
            <person name="Wang X."/>
            <person name="Li Y."/>
            <person name="Pan X."/>
            <person name="You X."/>
            <person name="Zhang Y."/>
            <person name="Yang J."/>
            <person name="Li J."/>
            <person name="Zhang X."/>
            <person name="Liu S."/>
            <person name="Sun C."/>
            <person name="Yang J."/>
            <person name="Shi Q."/>
        </authorList>
    </citation>
    <scope>NUCLEOTIDE SEQUENCE [LARGE SCALE GENOMIC DNA]</scope>
    <source>
        <strain evidence="2">JWS20170419001</strain>
        <tissue evidence="2">Muscle</tissue>
    </source>
</reference>
<gene>
    <name evidence="2" type="ORF">Baya_13457</name>
</gene>
<feature type="region of interest" description="Disordered" evidence="1">
    <location>
        <begin position="40"/>
        <end position="71"/>
    </location>
</feature>
<name>A0A556V6J1_BAGYA</name>